<keyword evidence="1" id="KW-0472">Membrane</keyword>
<accession>A0ABN3J2K4</accession>
<feature type="transmembrane region" description="Helical" evidence="1">
    <location>
        <begin position="346"/>
        <end position="365"/>
    </location>
</feature>
<evidence type="ECO:0000313" key="3">
    <source>
        <dbReference type="Proteomes" id="UP001500460"/>
    </source>
</evidence>
<comment type="caution">
    <text evidence="2">The sequence shown here is derived from an EMBL/GenBank/DDBJ whole genome shotgun (WGS) entry which is preliminary data.</text>
</comment>
<dbReference type="EMBL" id="BAAATK010000001">
    <property type="protein sequence ID" value="GAA2420081.1"/>
    <property type="molecule type" value="Genomic_DNA"/>
</dbReference>
<evidence type="ECO:0000313" key="2">
    <source>
        <dbReference type="EMBL" id="GAA2420081.1"/>
    </source>
</evidence>
<proteinExistence type="predicted"/>
<keyword evidence="1" id="KW-0812">Transmembrane</keyword>
<gene>
    <name evidence="2" type="ORF">GCM10010421_01480</name>
</gene>
<sequence>MATDPSDEEFLQAVEEHVFGRGGTVRLTLPGAAALDRQQLLDARIVRCIETRETRDRRVPGLRRAEIAERPACTDLAAHPVDPPDDPARSRTLTLVRAGSLDEIVCEGCEGGTRDCEACGGRGGRDCPRYVDCDVCEGGPDACWECDGTGTPRTRGAARAARPRPQDAAKRATCARCERPEVACPKCLGRRHLDCPVCDRSGRVPCRGCGGRERIRHTPCAGTGHFTVWTEGIIRHTPDAKEVKRLAPLVVRMPTDATGDWRETRLTSVTDKLPDDLDPAHRALLEPELAVRDGEVRRRVTVRRLPLARVTVRDDPHRVYYAFPVRSGGIDVVGLPSRQRVLHVTARASAALVLLALAAALVVALSR</sequence>
<organism evidence="2 3">
    <name type="scientific">Streptomyces glaucus</name>
    <dbReference type="NCBI Taxonomy" id="284029"/>
    <lineage>
        <taxon>Bacteria</taxon>
        <taxon>Bacillati</taxon>
        <taxon>Actinomycetota</taxon>
        <taxon>Actinomycetes</taxon>
        <taxon>Kitasatosporales</taxon>
        <taxon>Streptomycetaceae</taxon>
        <taxon>Streptomyces</taxon>
    </lineage>
</organism>
<dbReference type="RefSeq" id="WP_344599351.1">
    <property type="nucleotide sequence ID" value="NZ_BAAATK010000001.1"/>
</dbReference>
<keyword evidence="3" id="KW-1185">Reference proteome</keyword>
<evidence type="ECO:0008006" key="4">
    <source>
        <dbReference type="Google" id="ProtNLM"/>
    </source>
</evidence>
<dbReference type="Proteomes" id="UP001500460">
    <property type="component" value="Unassembled WGS sequence"/>
</dbReference>
<evidence type="ECO:0000256" key="1">
    <source>
        <dbReference type="SAM" id="Phobius"/>
    </source>
</evidence>
<keyword evidence="1" id="KW-1133">Transmembrane helix</keyword>
<name>A0ABN3J2K4_9ACTN</name>
<reference evidence="2 3" key="1">
    <citation type="journal article" date="2019" name="Int. J. Syst. Evol. Microbiol.">
        <title>The Global Catalogue of Microorganisms (GCM) 10K type strain sequencing project: providing services to taxonomists for standard genome sequencing and annotation.</title>
        <authorList>
            <consortium name="The Broad Institute Genomics Platform"/>
            <consortium name="The Broad Institute Genome Sequencing Center for Infectious Disease"/>
            <person name="Wu L."/>
            <person name="Ma J."/>
        </authorList>
    </citation>
    <scope>NUCLEOTIDE SEQUENCE [LARGE SCALE GENOMIC DNA]</scope>
    <source>
        <strain evidence="2 3">JCM 6922</strain>
    </source>
</reference>
<protein>
    <recommendedName>
        <fullName evidence="4">RING-type domain-containing protein</fullName>
    </recommendedName>
</protein>